<evidence type="ECO:0000256" key="4">
    <source>
        <dbReference type="ARBA" id="ARBA00022989"/>
    </source>
</evidence>
<comment type="caution">
    <text evidence="9">The sequence shown here is derived from an EMBL/GenBank/DDBJ whole genome shotgun (WGS) entry which is preliminary data.</text>
</comment>
<dbReference type="GO" id="GO:0016020">
    <property type="term" value="C:membrane"/>
    <property type="evidence" value="ECO:0007669"/>
    <property type="project" value="UniProtKB-SubCell"/>
</dbReference>
<dbReference type="Proteomes" id="UP001460270">
    <property type="component" value="Unassembled WGS sequence"/>
</dbReference>
<evidence type="ECO:0000256" key="6">
    <source>
        <dbReference type="ARBA" id="ARBA00039451"/>
    </source>
</evidence>
<keyword evidence="4 8" id="KW-1133">Transmembrane helix</keyword>
<evidence type="ECO:0000256" key="5">
    <source>
        <dbReference type="ARBA" id="ARBA00023136"/>
    </source>
</evidence>
<reference evidence="10" key="1">
    <citation type="submission" date="2024-04" db="EMBL/GenBank/DDBJ databases">
        <title>Salinicola lusitanus LLJ914,a marine bacterium isolated from the Okinawa Trough.</title>
        <authorList>
            <person name="Li J."/>
        </authorList>
    </citation>
    <scope>NUCLEOTIDE SEQUENCE [LARGE SCALE GENOMIC DNA]</scope>
</reference>
<dbReference type="PANTHER" id="PTHR33721:SF1">
    <property type="entry name" value="TRANSMEMBRANE PROTEIN 255A"/>
    <property type="match status" value="1"/>
</dbReference>
<evidence type="ECO:0000256" key="7">
    <source>
        <dbReference type="ARBA" id="ARBA00041817"/>
    </source>
</evidence>
<organism evidence="9 10">
    <name type="scientific">Mugilogobius chulae</name>
    <name type="common">yellowstripe goby</name>
    <dbReference type="NCBI Taxonomy" id="88201"/>
    <lineage>
        <taxon>Eukaryota</taxon>
        <taxon>Metazoa</taxon>
        <taxon>Chordata</taxon>
        <taxon>Craniata</taxon>
        <taxon>Vertebrata</taxon>
        <taxon>Euteleostomi</taxon>
        <taxon>Actinopterygii</taxon>
        <taxon>Neopterygii</taxon>
        <taxon>Teleostei</taxon>
        <taxon>Neoteleostei</taxon>
        <taxon>Acanthomorphata</taxon>
        <taxon>Gobiaria</taxon>
        <taxon>Gobiiformes</taxon>
        <taxon>Gobioidei</taxon>
        <taxon>Gobiidae</taxon>
        <taxon>Gobionellinae</taxon>
        <taxon>Mugilogobius</taxon>
    </lineage>
</organism>
<accession>A0AAW0PAP0</accession>
<sequence length="270" mass="30781">MPPVQSLQSRGSLCPRQAWVHSKKEEEIHYSHCDATHRVGAHTCVWIGRHYSDTEHHSGRLLPWSHTWFWLISGDHRCSLIENKRQMLVASIVFISFGVVAAFCCAIVDGVFAARHIDLRPLYAGRCDYHSSETASDRDVPCQTTTSRSTCNLRVKSNTCYCCDLYHCGREHPLMGLQNKDVLKKFRKSSMIWNRVEVHGGYHEYTDVKSCQDVVHLYHLLWSATILNIVALFLGIITAAVLGGFKDMVRHPSKCDCKCKLCLLRLGFIF</sequence>
<dbReference type="EMBL" id="JBBPFD010000006">
    <property type="protein sequence ID" value="KAK7922156.1"/>
    <property type="molecule type" value="Genomic_DNA"/>
</dbReference>
<feature type="transmembrane region" description="Helical" evidence="8">
    <location>
        <begin position="220"/>
        <end position="245"/>
    </location>
</feature>
<keyword evidence="10" id="KW-1185">Reference proteome</keyword>
<dbReference type="PANTHER" id="PTHR33721">
    <property type="entry name" value="TRANSMEMBRANE PROTEIN 255B-LIKE"/>
    <property type="match status" value="1"/>
</dbReference>
<keyword evidence="5 8" id="KW-0472">Membrane</keyword>
<keyword evidence="3 8" id="KW-0812">Transmembrane</keyword>
<evidence type="ECO:0000313" key="10">
    <source>
        <dbReference type="Proteomes" id="UP001460270"/>
    </source>
</evidence>
<evidence type="ECO:0000256" key="2">
    <source>
        <dbReference type="ARBA" id="ARBA00007903"/>
    </source>
</evidence>
<comment type="similarity">
    <text evidence="2">Belongs to the TMEM255 family.</text>
</comment>
<dbReference type="InterPro" id="IPR028014">
    <property type="entry name" value="TMEM255"/>
</dbReference>
<name>A0AAW0PAP0_9GOBI</name>
<feature type="transmembrane region" description="Helical" evidence="8">
    <location>
        <begin position="87"/>
        <end position="113"/>
    </location>
</feature>
<evidence type="ECO:0000313" key="9">
    <source>
        <dbReference type="EMBL" id="KAK7922156.1"/>
    </source>
</evidence>
<evidence type="ECO:0000256" key="1">
    <source>
        <dbReference type="ARBA" id="ARBA00004141"/>
    </source>
</evidence>
<dbReference type="AlphaFoldDB" id="A0AAW0PAP0"/>
<protein>
    <recommendedName>
        <fullName evidence="6">Transmembrane protein 255A</fullName>
    </recommendedName>
    <alternativeName>
        <fullName evidence="7">Protein FAM70A</fullName>
    </alternativeName>
</protein>
<comment type="subcellular location">
    <subcellularLocation>
        <location evidence="1">Membrane</location>
        <topology evidence="1">Multi-pass membrane protein</topology>
    </subcellularLocation>
</comment>
<proteinExistence type="inferred from homology"/>
<dbReference type="Pfam" id="PF14967">
    <property type="entry name" value="FAM70"/>
    <property type="match status" value="1"/>
</dbReference>
<gene>
    <name evidence="9" type="ORF">WMY93_009058</name>
</gene>
<evidence type="ECO:0000256" key="8">
    <source>
        <dbReference type="SAM" id="Phobius"/>
    </source>
</evidence>
<evidence type="ECO:0000256" key="3">
    <source>
        <dbReference type="ARBA" id="ARBA00022692"/>
    </source>
</evidence>